<keyword evidence="1" id="KW-0472">Membrane</keyword>
<sequence>MKTTPATNTLRWLAALQQAKDTVTILGMNFMLLFGLMMGIAVPGLILYFLRWKLVRATGSPATAIRIWGWSLVHEFLCVILFASEGTQQELHGMATLLAYGYTLGIVVSMAGLVMSIEHRNAVQAAAE</sequence>
<dbReference type="RefSeq" id="WP_119656387.1">
    <property type="nucleotide sequence ID" value="NZ_JBHUOI010000041.1"/>
</dbReference>
<dbReference type="OrthoDB" id="886981at2"/>
<name>A0A418QUL5_9BACT</name>
<protein>
    <submittedName>
        <fullName evidence="2">Uncharacterized protein</fullName>
    </submittedName>
</protein>
<feature type="transmembrane region" description="Helical" evidence="1">
    <location>
        <begin position="95"/>
        <end position="115"/>
    </location>
</feature>
<dbReference type="EMBL" id="QYCN01000020">
    <property type="protein sequence ID" value="RIY08808.1"/>
    <property type="molecule type" value="Genomic_DNA"/>
</dbReference>
<evidence type="ECO:0000313" key="3">
    <source>
        <dbReference type="Proteomes" id="UP000284250"/>
    </source>
</evidence>
<keyword evidence="1" id="KW-0812">Transmembrane</keyword>
<feature type="transmembrane region" description="Helical" evidence="1">
    <location>
        <begin position="30"/>
        <end position="50"/>
    </location>
</feature>
<keyword evidence="3" id="KW-1185">Reference proteome</keyword>
<comment type="caution">
    <text evidence="2">The sequence shown here is derived from an EMBL/GenBank/DDBJ whole genome shotgun (WGS) entry which is preliminary data.</text>
</comment>
<evidence type="ECO:0000256" key="1">
    <source>
        <dbReference type="SAM" id="Phobius"/>
    </source>
</evidence>
<proteinExistence type="predicted"/>
<gene>
    <name evidence="2" type="ORF">D0T11_13840</name>
</gene>
<dbReference type="AlphaFoldDB" id="A0A418QUL5"/>
<dbReference type="Proteomes" id="UP000284250">
    <property type="component" value="Unassembled WGS sequence"/>
</dbReference>
<keyword evidence="1" id="KW-1133">Transmembrane helix</keyword>
<evidence type="ECO:0000313" key="2">
    <source>
        <dbReference type="EMBL" id="RIY08808.1"/>
    </source>
</evidence>
<feature type="transmembrane region" description="Helical" evidence="1">
    <location>
        <begin position="62"/>
        <end position="83"/>
    </location>
</feature>
<accession>A0A418QUL5</accession>
<organism evidence="2 3">
    <name type="scientific">Hymenobacter rubripertinctus</name>
    <dbReference type="NCBI Taxonomy" id="2029981"/>
    <lineage>
        <taxon>Bacteria</taxon>
        <taxon>Pseudomonadati</taxon>
        <taxon>Bacteroidota</taxon>
        <taxon>Cytophagia</taxon>
        <taxon>Cytophagales</taxon>
        <taxon>Hymenobacteraceae</taxon>
        <taxon>Hymenobacter</taxon>
    </lineage>
</organism>
<reference evidence="2 3" key="1">
    <citation type="submission" date="2019-01" db="EMBL/GenBank/DDBJ databases">
        <title>Hymenobacter humicola sp. nov., isolated from soils in Antarctica.</title>
        <authorList>
            <person name="Sedlacek I."/>
            <person name="Holochova P."/>
            <person name="Kralova S."/>
            <person name="Pantucek R."/>
            <person name="Stankova E."/>
            <person name="Vrbovska V."/>
            <person name="Kristofova L."/>
            <person name="Svec P."/>
            <person name="Busse H.-J."/>
        </authorList>
    </citation>
    <scope>NUCLEOTIDE SEQUENCE [LARGE SCALE GENOMIC DNA]</scope>
    <source>
        <strain evidence="2 3">CCM 8852</strain>
    </source>
</reference>